<keyword evidence="3" id="KW-1185">Reference proteome</keyword>
<feature type="region of interest" description="Disordered" evidence="1">
    <location>
        <begin position="80"/>
        <end position="101"/>
    </location>
</feature>
<evidence type="ECO:0000313" key="3">
    <source>
        <dbReference type="Proteomes" id="UP000286931"/>
    </source>
</evidence>
<gene>
    <name evidence="2" type="ORF">EHYA_08712</name>
</gene>
<dbReference type="AlphaFoldDB" id="A0A401Z2F9"/>
<organism evidence="2 3">
    <name type="scientific">Embleya hyalina</name>
    <dbReference type="NCBI Taxonomy" id="516124"/>
    <lineage>
        <taxon>Bacteria</taxon>
        <taxon>Bacillati</taxon>
        <taxon>Actinomycetota</taxon>
        <taxon>Actinomycetes</taxon>
        <taxon>Kitasatosporales</taxon>
        <taxon>Streptomycetaceae</taxon>
        <taxon>Embleya</taxon>
    </lineage>
</organism>
<comment type="caution">
    <text evidence="2">The sequence shown here is derived from an EMBL/GenBank/DDBJ whole genome shotgun (WGS) entry which is preliminary data.</text>
</comment>
<feature type="compositionally biased region" description="Basic residues" evidence="1">
    <location>
        <begin position="86"/>
        <end position="101"/>
    </location>
</feature>
<proteinExistence type="predicted"/>
<dbReference type="Proteomes" id="UP000286931">
    <property type="component" value="Unassembled WGS sequence"/>
</dbReference>
<protein>
    <submittedName>
        <fullName evidence="2">Uncharacterized protein</fullName>
    </submittedName>
</protein>
<dbReference type="EMBL" id="BIFH01000043">
    <property type="protein sequence ID" value="GCE00981.1"/>
    <property type="molecule type" value="Genomic_DNA"/>
</dbReference>
<reference evidence="2 3" key="1">
    <citation type="submission" date="2018-12" db="EMBL/GenBank/DDBJ databases">
        <title>Draft genome sequence of Embleya hyalina NBRC 13850T.</title>
        <authorList>
            <person name="Komaki H."/>
            <person name="Hosoyama A."/>
            <person name="Kimura A."/>
            <person name="Ichikawa N."/>
            <person name="Tamura T."/>
        </authorList>
    </citation>
    <scope>NUCLEOTIDE SEQUENCE [LARGE SCALE GENOMIC DNA]</scope>
    <source>
        <strain evidence="2 3">NBRC 13850</strain>
    </source>
</reference>
<sequence length="101" mass="11852">MTECETAVLFRRGQYVVARRGWARTFVGDDPEPVHQQVPRCRVLDVIERADGVHYRVRGWWVVPFRFVVSGDQLVLHPDQREARRAHGRARSTRRSRATAW</sequence>
<name>A0A401Z2F9_9ACTN</name>
<evidence type="ECO:0000256" key="1">
    <source>
        <dbReference type="SAM" id="MobiDB-lite"/>
    </source>
</evidence>
<evidence type="ECO:0000313" key="2">
    <source>
        <dbReference type="EMBL" id="GCE00981.1"/>
    </source>
</evidence>
<accession>A0A401Z2F9</accession>